<dbReference type="InterPro" id="IPR003226">
    <property type="entry name" value="MYG1_exonuclease"/>
</dbReference>
<reference evidence="1 2" key="1">
    <citation type="submission" date="2019-09" db="EMBL/GenBank/DDBJ databases">
        <title>A chromosome-level genome assembly of the Chinese tupelo Nyssa sinensis.</title>
        <authorList>
            <person name="Yang X."/>
            <person name="Kang M."/>
            <person name="Yang Y."/>
            <person name="Xiong H."/>
            <person name="Wang M."/>
            <person name="Zhang Z."/>
            <person name="Wang Z."/>
            <person name="Wu H."/>
            <person name="Ma T."/>
            <person name="Liu J."/>
            <person name="Xi Z."/>
        </authorList>
    </citation>
    <scope>NUCLEOTIDE SEQUENCE [LARGE SCALE GENOMIC DNA]</scope>
    <source>
        <strain evidence="1">J267</strain>
        <tissue evidence="1">Leaf</tissue>
    </source>
</reference>
<dbReference type="AlphaFoldDB" id="A0A5J5AVR0"/>
<dbReference type="PANTHER" id="PTHR11215:SF3">
    <property type="entry name" value="METAL-DEPENDENT PROTEIN HYDROLASE ISOFORM 1"/>
    <property type="match status" value="1"/>
</dbReference>
<organism evidence="1 2">
    <name type="scientific">Nyssa sinensis</name>
    <dbReference type="NCBI Taxonomy" id="561372"/>
    <lineage>
        <taxon>Eukaryota</taxon>
        <taxon>Viridiplantae</taxon>
        <taxon>Streptophyta</taxon>
        <taxon>Embryophyta</taxon>
        <taxon>Tracheophyta</taxon>
        <taxon>Spermatophyta</taxon>
        <taxon>Magnoliopsida</taxon>
        <taxon>eudicotyledons</taxon>
        <taxon>Gunneridae</taxon>
        <taxon>Pentapetalae</taxon>
        <taxon>asterids</taxon>
        <taxon>Cornales</taxon>
        <taxon>Nyssaceae</taxon>
        <taxon>Nyssa</taxon>
    </lineage>
</organism>
<sequence>MAGSEFLESIRFHAKSWLPARAIVMESLVARRDIDSRGEILVLNKSCPVSGNCGKLHIFELEEEMKIGTSIKYVIYQDDRSANWQVQAVAVSPDKFESWKPLPSTWRGLTDEELS</sequence>
<dbReference type="GO" id="GO:0005737">
    <property type="term" value="C:cytoplasm"/>
    <property type="evidence" value="ECO:0007669"/>
    <property type="project" value="TreeGrafter"/>
</dbReference>
<dbReference type="Pfam" id="PF03690">
    <property type="entry name" value="MYG1_exonuc"/>
    <property type="match status" value="1"/>
</dbReference>
<dbReference type="OrthoDB" id="1709072at2759"/>
<dbReference type="PANTHER" id="PTHR11215">
    <property type="entry name" value="METAL DEPENDENT HYDROLASE - RELATED"/>
    <property type="match status" value="1"/>
</dbReference>
<proteinExistence type="predicted"/>
<protein>
    <submittedName>
        <fullName evidence="1">Uncharacterized protein</fullName>
    </submittedName>
</protein>
<evidence type="ECO:0000313" key="2">
    <source>
        <dbReference type="Proteomes" id="UP000325577"/>
    </source>
</evidence>
<gene>
    <name evidence="1" type="ORF">F0562_031000</name>
</gene>
<evidence type="ECO:0000313" key="1">
    <source>
        <dbReference type="EMBL" id="KAA8533567.1"/>
    </source>
</evidence>
<name>A0A5J5AVR0_9ASTE</name>
<accession>A0A5J5AVR0</accession>
<dbReference type="GO" id="GO:0005634">
    <property type="term" value="C:nucleus"/>
    <property type="evidence" value="ECO:0007669"/>
    <property type="project" value="TreeGrafter"/>
</dbReference>
<dbReference type="Proteomes" id="UP000325577">
    <property type="component" value="Linkage Group LG18"/>
</dbReference>
<dbReference type="EMBL" id="CM018041">
    <property type="protein sequence ID" value="KAA8533567.1"/>
    <property type="molecule type" value="Genomic_DNA"/>
</dbReference>
<keyword evidence="2" id="KW-1185">Reference proteome</keyword>